<dbReference type="PANTHER" id="PTHR47585">
    <property type="match status" value="1"/>
</dbReference>
<dbReference type="Pfam" id="PF23544">
    <property type="entry name" value="AtuA_ferredoxin"/>
    <property type="match status" value="1"/>
</dbReference>
<evidence type="ECO:0000259" key="2">
    <source>
        <dbReference type="Pfam" id="PF23544"/>
    </source>
</evidence>
<dbReference type="Proteomes" id="UP000799428">
    <property type="component" value="Unassembled WGS sequence"/>
</dbReference>
<dbReference type="AlphaFoldDB" id="A0A6G1KKI7"/>
<evidence type="ECO:0000259" key="1">
    <source>
        <dbReference type="Pfam" id="PF07287"/>
    </source>
</evidence>
<gene>
    <name evidence="3" type="ORF">K504DRAFT_423844</name>
</gene>
<accession>A0A6G1KKI7</accession>
<organism evidence="3 4">
    <name type="scientific">Pleomassaria siparia CBS 279.74</name>
    <dbReference type="NCBI Taxonomy" id="1314801"/>
    <lineage>
        <taxon>Eukaryota</taxon>
        <taxon>Fungi</taxon>
        <taxon>Dikarya</taxon>
        <taxon>Ascomycota</taxon>
        <taxon>Pezizomycotina</taxon>
        <taxon>Dothideomycetes</taxon>
        <taxon>Pleosporomycetidae</taxon>
        <taxon>Pleosporales</taxon>
        <taxon>Pleomassariaceae</taxon>
        <taxon>Pleomassaria</taxon>
    </lineage>
</organism>
<dbReference type="Pfam" id="PF07287">
    <property type="entry name" value="AtuA"/>
    <property type="match status" value="1"/>
</dbReference>
<dbReference type="OrthoDB" id="10265871at2759"/>
<sequence length="624" mass="68150">MAPRRPIRVGNASGAIGDGLDQVYRLARDGNVDAITADYLAEFNLAWKAIEMIDRPDLGYEPHFLSQLSWNNGAAARLIATKKIKIVHDGGALNPRGLAEKVHAYLESRDITSLKVAWISGDNMTEHVRRGKTPYPHLDIDGSSMDGDNGKILAANAYTGQAGIVAALHAGADIIICGRCCDASPVMGLASWWHGWRTSDYDKLAGSLMAGHIIECGAYATGGNYCGASEIPKQYRVGYPIAEIDSDGQAVITKPPNTNGAVTIDTVKAQFLYEIQGSRYLNPDVIARIDGAKIEEIAPNRILMTNITGAAPPPTAKLAILLRGGYQAELSAFCVGLDIEAKVNTMKTQVLRELDPADYTTLDITAYGTAARDPKSQAAATVHIRHFVQADTTEAIEKFKRAMFYNGMQGYCGLHLAMDWRTVEPKLFVKYFPALIDQSLISLSVDFIGQEGSRSISVPPLKEFGGRFQGQESYETQNPLDMSVFGNTVRRPLGNQGDLVFGRSGDKGGNANLGLWVRDAAAYPWLQAFFTVPRLIDLLGDDWSSKYRVERFEARNLWAVHFVVYGILQEGVSSSSVIDGFAKSFGEFVRARVVELPVGLLETEQGRRRERGWIEEGIAAGPKL</sequence>
<evidence type="ECO:0000313" key="3">
    <source>
        <dbReference type="EMBL" id="KAF2713310.1"/>
    </source>
</evidence>
<name>A0A6G1KKI7_9PLEO</name>
<dbReference type="InterPro" id="IPR010839">
    <property type="entry name" value="AtuA_N"/>
</dbReference>
<dbReference type="PANTHER" id="PTHR47585:SF1">
    <property type="entry name" value="DUF1446 DOMAIN-CONTAINING PROTEIN"/>
    <property type="match status" value="1"/>
</dbReference>
<protein>
    <submittedName>
        <fullName evidence="3">DUF1446-domain-containing protein</fullName>
    </submittedName>
</protein>
<reference evidence="3" key="1">
    <citation type="journal article" date="2020" name="Stud. Mycol.">
        <title>101 Dothideomycetes genomes: a test case for predicting lifestyles and emergence of pathogens.</title>
        <authorList>
            <person name="Haridas S."/>
            <person name="Albert R."/>
            <person name="Binder M."/>
            <person name="Bloem J."/>
            <person name="Labutti K."/>
            <person name="Salamov A."/>
            <person name="Andreopoulos B."/>
            <person name="Baker S."/>
            <person name="Barry K."/>
            <person name="Bills G."/>
            <person name="Bluhm B."/>
            <person name="Cannon C."/>
            <person name="Castanera R."/>
            <person name="Culley D."/>
            <person name="Daum C."/>
            <person name="Ezra D."/>
            <person name="Gonzalez J."/>
            <person name="Henrissat B."/>
            <person name="Kuo A."/>
            <person name="Liang C."/>
            <person name="Lipzen A."/>
            <person name="Lutzoni F."/>
            <person name="Magnuson J."/>
            <person name="Mondo S."/>
            <person name="Nolan M."/>
            <person name="Ohm R."/>
            <person name="Pangilinan J."/>
            <person name="Park H.-J."/>
            <person name="Ramirez L."/>
            <person name="Alfaro M."/>
            <person name="Sun H."/>
            <person name="Tritt A."/>
            <person name="Yoshinaga Y."/>
            <person name="Zwiers L.-H."/>
            <person name="Turgeon B."/>
            <person name="Goodwin S."/>
            <person name="Spatafora J."/>
            <person name="Crous P."/>
            <person name="Grigoriev I."/>
        </authorList>
    </citation>
    <scope>NUCLEOTIDE SEQUENCE</scope>
    <source>
        <strain evidence="3">CBS 279.74</strain>
    </source>
</reference>
<keyword evidence="4" id="KW-1185">Reference proteome</keyword>
<feature type="domain" description="Acyclic terpene utilisation N-terminal" evidence="1">
    <location>
        <begin position="7"/>
        <end position="445"/>
    </location>
</feature>
<evidence type="ECO:0000313" key="4">
    <source>
        <dbReference type="Proteomes" id="UP000799428"/>
    </source>
</evidence>
<feature type="domain" description="AtuA-like ferredoxin-fold" evidence="2">
    <location>
        <begin position="498"/>
        <end position="590"/>
    </location>
</feature>
<dbReference type="EMBL" id="MU005765">
    <property type="protein sequence ID" value="KAF2713310.1"/>
    <property type="molecule type" value="Genomic_DNA"/>
</dbReference>
<dbReference type="InterPro" id="IPR056362">
    <property type="entry name" value="AtuA-like_ferredoxin_dom"/>
</dbReference>
<proteinExistence type="predicted"/>